<feature type="domain" description="LysM" evidence="7">
    <location>
        <begin position="479"/>
        <end position="523"/>
    </location>
</feature>
<dbReference type="SUPFAM" id="SSF54106">
    <property type="entry name" value="LysM domain"/>
    <property type="match status" value="5"/>
</dbReference>
<evidence type="ECO:0000256" key="4">
    <source>
        <dbReference type="ARBA" id="ARBA00022729"/>
    </source>
</evidence>
<gene>
    <name evidence="8" type="ORF">LACFE_CDS0864</name>
</gene>
<dbReference type="InterPro" id="IPR022263">
    <property type="entry name" value="KxYKxGKxW"/>
</dbReference>
<reference evidence="8 9" key="1">
    <citation type="submission" date="2016-09" db="EMBL/GenBank/DDBJ databases">
        <title>Genome Sequence of the Lactobacillus fermentum strain NCC2970 (CNCM I-5068).</title>
        <authorList>
            <person name="Barretto C."/>
            <person name="Ngom-Bru C."/>
            <person name="Genevaz A."/>
            <person name="Fournier C."/>
            <person name="Moine D."/>
            <person name="Kassam M."/>
            <person name="Iltis A."/>
            <person name="Sagory-Zalkind P."/>
            <person name="Faucherand G."/>
            <person name="Descombes P."/>
            <person name="Duboux S."/>
        </authorList>
    </citation>
    <scope>NUCLEOTIDE SEQUENCE [LARGE SCALE GENOMIC DNA]</scope>
    <source>
        <strain evidence="8 9">NCC2970</strain>
    </source>
</reference>
<dbReference type="Gene3D" id="4.10.80.30">
    <property type="entry name" value="DNA polymerase, domain 6"/>
    <property type="match status" value="1"/>
</dbReference>
<keyword evidence="3" id="KW-0081">Bacteriolytic enzyme</keyword>
<dbReference type="PANTHER" id="PTHR33734:SF22">
    <property type="entry name" value="MEMBRANE-BOUND LYTIC MUREIN TRANSGLYCOSYLASE D"/>
    <property type="match status" value="1"/>
</dbReference>
<dbReference type="InterPro" id="IPR002901">
    <property type="entry name" value="MGlyc_endo_b_GlcNAc-like_dom"/>
</dbReference>
<dbReference type="Pfam" id="PF19258">
    <property type="entry name" value="KxYKxGKxW_sig"/>
    <property type="match status" value="1"/>
</dbReference>
<dbReference type="PATRIC" id="fig|1613.112.peg.904"/>
<dbReference type="GO" id="GO:0031640">
    <property type="term" value="P:killing of cells of another organism"/>
    <property type="evidence" value="ECO:0007669"/>
    <property type="project" value="UniProtKB-KW"/>
</dbReference>
<feature type="domain" description="LysM" evidence="7">
    <location>
        <begin position="404"/>
        <end position="448"/>
    </location>
</feature>
<name>A0A1D7ZWT9_LIMFE</name>
<evidence type="ECO:0000313" key="9">
    <source>
        <dbReference type="Proteomes" id="UP000094714"/>
    </source>
</evidence>
<dbReference type="InterPro" id="IPR036779">
    <property type="entry name" value="LysM_dom_sf"/>
</dbReference>
<dbReference type="Gene3D" id="1.10.530.10">
    <property type="match status" value="1"/>
</dbReference>
<dbReference type="SMART" id="SM00047">
    <property type="entry name" value="LYZ2"/>
    <property type="match status" value="1"/>
</dbReference>
<evidence type="ECO:0000256" key="2">
    <source>
        <dbReference type="ARBA" id="ARBA00022529"/>
    </source>
</evidence>
<feature type="compositionally biased region" description="Low complexity" evidence="6">
    <location>
        <begin position="659"/>
        <end position="676"/>
    </location>
</feature>
<dbReference type="NCBIfam" id="TIGR03715">
    <property type="entry name" value="KxYKxGKxW"/>
    <property type="match status" value="1"/>
</dbReference>
<comment type="similarity">
    <text evidence="1">Belongs to the glycosyl hydrolase 73 family.</text>
</comment>
<dbReference type="InterPro" id="IPR018392">
    <property type="entry name" value="LysM"/>
</dbReference>
<dbReference type="SMART" id="SM00257">
    <property type="entry name" value="LysM"/>
    <property type="match status" value="5"/>
</dbReference>
<dbReference type="Pfam" id="PF01832">
    <property type="entry name" value="Glucosaminidase"/>
    <property type="match status" value="1"/>
</dbReference>
<evidence type="ECO:0000256" key="5">
    <source>
        <dbReference type="ARBA" id="ARBA00032108"/>
    </source>
</evidence>
<feature type="domain" description="LysM" evidence="7">
    <location>
        <begin position="612"/>
        <end position="656"/>
    </location>
</feature>
<evidence type="ECO:0000256" key="3">
    <source>
        <dbReference type="ARBA" id="ARBA00022638"/>
    </source>
</evidence>
<dbReference type="PANTHER" id="PTHR33734">
    <property type="entry name" value="LYSM DOMAIN-CONTAINING GPI-ANCHORED PROTEIN 2"/>
    <property type="match status" value="1"/>
</dbReference>
<evidence type="ECO:0000256" key="6">
    <source>
        <dbReference type="SAM" id="MobiDB-lite"/>
    </source>
</evidence>
<dbReference type="Gene3D" id="3.10.350.10">
    <property type="entry name" value="LysM domain"/>
    <property type="match status" value="5"/>
</dbReference>
<feature type="region of interest" description="Disordered" evidence="6">
    <location>
        <begin position="148"/>
        <end position="175"/>
    </location>
</feature>
<dbReference type="AlphaFoldDB" id="A0A1D7ZWT9"/>
<dbReference type="PROSITE" id="PS51782">
    <property type="entry name" value="LYSM"/>
    <property type="match status" value="5"/>
</dbReference>
<dbReference type="EMBL" id="CP017151">
    <property type="protein sequence ID" value="AOR74326.1"/>
    <property type="molecule type" value="Genomic_DNA"/>
</dbReference>
<dbReference type="GO" id="GO:0008932">
    <property type="term" value="F:lytic endotransglycosylase activity"/>
    <property type="evidence" value="ECO:0007669"/>
    <property type="project" value="TreeGrafter"/>
</dbReference>
<evidence type="ECO:0000256" key="1">
    <source>
        <dbReference type="ARBA" id="ARBA00010266"/>
    </source>
</evidence>
<dbReference type="Proteomes" id="UP000094714">
    <property type="component" value="Chromosome"/>
</dbReference>
<dbReference type="CDD" id="cd00118">
    <property type="entry name" value="LysM"/>
    <property type="match status" value="5"/>
</dbReference>
<keyword evidence="2" id="KW-0929">Antimicrobial</keyword>
<evidence type="ECO:0000259" key="7">
    <source>
        <dbReference type="PROSITE" id="PS51782"/>
    </source>
</evidence>
<evidence type="ECO:0000313" key="8">
    <source>
        <dbReference type="EMBL" id="AOR74326.1"/>
    </source>
</evidence>
<dbReference type="GO" id="GO:0042742">
    <property type="term" value="P:defense response to bacterium"/>
    <property type="evidence" value="ECO:0007669"/>
    <property type="project" value="UniProtKB-KW"/>
</dbReference>
<accession>A0A1D7ZWT9</accession>
<proteinExistence type="inferred from homology"/>
<protein>
    <recommendedName>
        <fullName evidence="5">Peptidoglycan hydrolase</fullName>
    </recommendedName>
</protein>
<keyword evidence="4" id="KW-0732">Signal</keyword>
<dbReference type="GO" id="GO:0004040">
    <property type="term" value="F:amidase activity"/>
    <property type="evidence" value="ECO:0007669"/>
    <property type="project" value="InterPro"/>
</dbReference>
<dbReference type="Pfam" id="PF01476">
    <property type="entry name" value="LysM"/>
    <property type="match status" value="5"/>
</dbReference>
<sequence>MEYLKKSYHFAILGKMKYLSYSKKINLKEIRHMHKKQSNDQYLHYKMYKSGRKWVFAGVAALTLLTTTEVAHADTTSSSAASTVSLNGSTVASEAAKATVTFISESTSATSSSSSTASSSSSATSASSSSVATAATSVTSATSATSASSVSSTSADSSASAATSSDDASSSASAADANSGVSSASAATSATSASSTTVVRAVVAVATSASASSSSVDLSTLTFSNNASQQAFIESVAKGAIEGWNEYGVLPSITVAQAILESGWGSSTLSTQAHNLFGIKGSYNGNYVTMSTREVINGQSVYVNAAFRAYANNSESVEDHGNFLYSNSRYSNLLGDTSYTDVAQKLSQDGYATDPYYSSSLISLVKTYDLTQLDSIAIANTPVITNKSDYTQTNNGASTTATATYYTVQSGDTLSGIAVEYNTTTATLTSLNNLSNPNLIYVGQRLLVKSASTSAASSATSTATSTASATSTSSTTSATTYTVKSGDTLSSIASSHNTTTAALTSLNSLANPNLIYVGQVLKLANTTTASTSSTSSAASTSSSAMTYTVKSGDTLSSIASSYNTTTSTLTSLNNLSNPNLIYVGQVLKVAGSSTSVSTSTSSSSASQATTSGTYTVKAGDTLSSIASSYNTTTAALASANSISNANLIYVGQVLKVTGTSSSTSTTTSSTSSTSGSYTVKSGDSLSAIAAAHGLNWKTLAAKNNIASPYVIYVGQQLSL</sequence>
<feature type="domain" description="LysM" evidence="7">
    <location>
        <begin position="545"/>
        <end position="589"/>
    </location>
</feature>
<feature type="region of interest" description="Disordered" evidence="6">
    <location>
        <begin position="659"/>
        <end position="678"/>
    </location>
</feature>
<feature type="domain" description="LysM" evidence="7">
    <location>
        <begin position="675"/>
        <end position="719"/>
    </location>
</feature>
<organism evidence="8 9">
    <name type="scientific">Limosilactobacillus fermentum</name>
    <name type="common">Lactobacillus fermentum</name>
    <dbReference type="NCBI Taxonomy" id="1613"/>
    <lineage>
        <taxon>Bacteria</taxon>
        <taxon>Bacillati</taxon>
        <taxon>Bacillota</taxon>
        <taxon>Bacilli</taxon>
        <taxon>Lactobacillales</taxon>
        <taxon>Lactobacillaceae</taxon>
        <taxon>Limosilactobacillus</taxon>
    </lineage>
</organism>